<organism evidence="4 5">
    <name type="scientific">Staphylococcus shinii</name>
    <dbReference type="NCBI Taxonomy" id="2912228"/>
    <lineage>
        <taxon>Bacteria</taxon>
        <taxon>Bacillati</taxon>
        <taxon>Bacillota</taxon>
        <taxon>Bacilli</taxon>
        <taxon>Bacillales</taxon>
        <taxon>Staphylococcaceae</taxon>
        <taxon>Staphylococcus</taxon>
    </lineage>
</organism>
<dbReference type="OrthoDB" id="2414536at2"/>
<keyword evidence="2" id="KW-1133">Transmembrane helix</keyword>
<protein>
    <submittedName>
        <fullName evidence="4">DUF4064 domain-containing protein</fullName>
    </submittedName>
</protein>
<feature type="transmembrane region" description="Helical" evidence="2">
    <location>
        <begin position="12"/>
        <end position="32"/>
    </location>
</feature>
<dbReference type="RefSeq" id="WP_107548838.1">
    <property type="nucleotide sequence ID" value="NZ_CP150685.1"/>
</dbReference>
<accession>A0A418IH19</accession>
<feature type="transmembrane region" description="Helical" evidence="2">
    <location>
        <begin position="66"/>
        <end position="88"/>
    </location>
</feature>
<proteinExistence type="predicted"/>
<feature type="region of interest" description="Disordered" evidence="1">
    <location>
        <begin position="145"/>
        <end position="188"/>
    </location>
</feature>
<comment type="caution">
    <text evidence="4">The sequence shown here is derived from an EMBL/GenBank/DDBJ whole genome shotgun (WGS) entry which is preliminary data.</text>
</comment>
<feature type="compositionally biased region" description="Basic and acidic residues" evidence="1">
    <location>
        <begin position="163"/>
        <end position="188"/>
    </location>
</feature>
<evidence type="ECO:0000256" key="1">
    <source>
        <dbReference type="SAM" id="MobiDB-lite"/>
    </source>
</evidence>
<sequence>MKRTTERVLTWIGIALQLIAVVILAVIIPMLGNGEAKDAFINQMRQEDASITHDEANAFFSTLSGLVTTGLVIGIIILIIALVAAFLIGKKAKIAGVLLIIAGVISLLGNWINAVLWIVAGIMLLVRKPKGPVYSKDNDEDINPYIKDGSQVNEHNNSFVLSEEQKENEKDAIKDEYTKSDEENKYKY</sequence>
<keyword evidence="2" id="KW-0812">Transmembrane</keyword>
<dbReference type="AlphaFoldDB" id="A0A418IH19"/>
<feature type="compositionally biased region" description="Polar residues" evidence="1">
    <location>
        <begin position="150"/>
        <end position="160"/>
    </location>
</feature>
<evidence type="ECO:0000313" key="4">
    <source>
        <dbReference type="EMBL" id="RIN01803.1"/>
    </source>
</evidence>
<keyword evidence="5" id="KW-1185">Reference proteome</keyword>
<reference evidence="4 5" key="1">
    <citation type="journal article" date="2016" name="Front. Microbiol.">
        <title>Comprehensive Phylogenetic Analysis of Bovine Non-aureus Staphylococci Species Based on Whole-Genome Sequencing.</title>
        <authorList>
            <person name="Naushad S."/>
            <person name="Barkema H.W."/>
            <person name="Luby C."/>
            <person name="Condas L.A."/>
            <person name="Nobrega D.B."/>
            <person name="Carson D.A."/>
            <person name="De Buck J."/>
        </authorList>
    </citation>
    <scope>NUCLEOTIDE SEQUENCE [LARGE SCALE GENOMIC DNA]</scope>
    <source>
        <strain evidence="4 5">SNUC 4554</strain>
    </source>
</reference>
<dbReference type="Proteomes" id="UP000286317">
    <property type="component" value="Unassembled WGS sequence"/>
</dbReference>
<name>A0A418IH19_9STAP</name>
<feature type="transmembrane region" description="Helical" evidence="2">
    <location>
        <begin position="95"/>
        <end position="126"/>
    </location>
</feature>
<dbReference type="EMBL" id="QXUF01000021">
    <property type="protein sequence ID" value="RIN01803.1"/>
    <property type="molecule type" value="Genomic_DNA"/>
</dbReference>
<evidence type="ECO:0000313" key="5">
    <source>
        <dbReference type="Proteomes" id="UP000286317"/>
    </source>
</evidence>
<evidence type="ECO:0000259" key="3">
    <source>
        <dbReference type="Pfam" id="PF13273"/>
    </source>
</evidence>
<dbReference type="GeneID" id="79051289"/>
<evidence type="ECO:0000256" key="2">
    <source>
        <dbReference type="SAM" id="Phobius"/>
    </source>
</evidence>
<feature type="domain" description="DUF4064" evidence="3">
    <location>
        <begin position="2"/>
        <end position="107"/>
    </location>
</feature>
<dbReference type="InterPro" id="IPR025273">
    <property type="entry name" value="DUF4064"/>
</dbReference>
<gene>
    <name evidence="4" type="ORF">BU112_04485</name>
</gene>
<dbReference type="Pfam" id="PF13273">
    <property type="entry name" value="DUF4064"/>
    <property type="match status" value="1"/>
</dbReference>
<keyword evidence="2" id="KW-0472">Membrane</keyword>